<protein>
    <submittedName>
        <fullName evidence="1">DUF945 family protein</fullName>
    </submittedName>
</protein>
<accession>A0ABR9F5E8</accession>
<dbReference type="RefSeq" id="WP_096280370.1">
    <property type="nucleotide sequence ID" value="NZ_CBCSBM010000020.1"/>
</dbReference>
<reference evidence="1 2" key="1">
    <citation type="submission" date="2020-07" db="EMBL/GenBank/DDBJ databases">
        <title>Halophilic bacteria isolated from french cheeses.</title>
        <authorList>
            <person name="Kothe C.I."/>
            <person name="Farah-Kraiem B."/>
            <person name="Renault P."/>
            <person name="Dridi B."/>
        </authorList>
    </citation>
    <scope>NUCLEOTIDE SEQUENCE [LARGE SCALE GENOMIC DNA]</scope>
    <source>
        <strain evidence="1 2">FME1</strain>
    </source>
</reference>
<proteinExistence type="predicted"/>
<dbReference type="Proteomes" id="UP001645039">
    <property type="component" value="Unassembled WGS sequence"/>
</dbReference>
<name>A0ABR9F5E8_9GAMM</name>
<keyword evidence="2" id="KW-1185">Reference proteome</keyword>
<comment type="caution">
    <text evidence="1">The sequence shown here is derived from an EMBL/GenBank/DDBJ whole genome shotgun (WGS) entry which is preliminary data.</text>
</comment>
<sequence length="437" mass="47065">MPATSKSLILTAAGVVVLGGGGYLGAQAVVGNEVEKALTQSFAQMDDSLSWYARDVTIDKTLFKTTVTATIGMVGVENANAQVNLLVDHGVIKSPITGTIHPNEQFVTGDIDVDLVATRSSINGQLTSSSLSTVDVDSTLHDLVVDLNREELNAWNVEGQAREVLINNENDSVRIISPRATLHTQGDENRVMQQSLAIPRAEFLAQGVSVYMTDIALEAESESVGDSPIVNSGASFTVADMGTDDTSIGSISFEMTANNWDVQAFQTLQEAYAPLEAMRLEYEESGERGDEQEERELLTQAIESGYDVLIANPSIAFQPLEAHVVLPMMGIDFKPRLTADISFDGANLSKPALYSALWDEELPQPELLQASDDVMSEADALTYLANRVSLDVSLTTPPDLVIGMIPMPFAGLLDPTSDMQHVVWKDGTLTVNGQPVM</sequence>
<gene>
    <name evidence="1" type="ORF">EI168_16335</name>
</gene>
<dbReference type="Pfam" id="PF06097">
    <property type="entry name" value="DUF945"/>
    <property type="match status" value="1"/>
</dbReference>
<organism evidence="1 2">
    <name type="scientific">Halomonas casei</name>
    <dbReference type="NCBI Taxonomy" id="2742613"/>
    <lineage>
        <taxon>Bacteria</taxon>
        <taxon>Pseudomonadati</taxon>
        <taxon>Pseudomonadota</taxon>
        <taxon>Gammaproteobacteria</taxon>
        <taxon>Oceanospirillales</taxon>
        <taxon>Halomonadaceae</taxon>
        <taxon>Halomonas</taxon>
    </lineage>
</organism>
<dbReference type="InterPro" id="IPR010352">
    <property type="entry name" value="DUF945"/>
</dbReference>
<evidence type="ECO:0000313" key="1">
    <source>
        <dbReference type="EMBL" id="MBE0401655.1"/>
    </source>
</evidence>
<evidence type="ECO:0000313" key="2">
    <source>
        <dbReference type="Proteomes" id="UP001645039"/>
    </source>
</evidence>
<dbReference type="EMBL" id="RRZD01000022">
    <property type="protein sequence ID" value="MBE0401655.1"/>
    <property type="molecule type" value="Genomic_DNA"/>
</dbReference>